<dbReference type="Pfam" id="PF19305">
    <property type="entry name" value="MmgE_PrpD_C"/>
    <property type="match status" value="1"/>
</dbReference>
<dbReference type="InterPro" id="IPR045337">
    <property type="entry name" value="MmgE_PrpD_C"/>
</dbReference>
<sequence>MSAQAAPAAAAAPLSEGLTQALAEFVAGLREQDVPAAVRREAQRAIADCLGGGLAGAVDGVTGIAAATLGQARGDCTLWGRADRASVDDAALINGCAAHAHALDDTHESMRGHPSAPIVPAIVALGELLGSDGGALLTAYVAGVEVAGRLGRSVNDRHSQLGWHTTCTLGAVGAAAACSSLLGLDAERARHALGIASSMAGGLRVNFGTMTKALHAGLAARHGVLAARLAAGGMTASPVALEGQEGFLQLFCDDGSQDAGRALRPMGQTFEVLSPGIVYKRYPTCSLMHALIDMVLQARAAGWLAPGEGLELHCGISQRLEAARGKGWPAAGLAAKFHVEYCVAVAACLGTQDIGDFTDEALGSPQVRDWAGRVRVSVGPDFPAGNGDFASLAVMRDGAEVFRQTQAKPQGHPSMPLSEAQHEAKFMRHAAMALPAERAAKLWRLLHAPRPCSVPELSAALSAVGSQDSIT</sequence>
<dbReference type="SUPFAM" id="SSF103378">
    <property type="entry name" value="2-methylcitrate dehydratase PrpD"/>
    <property type="match status" value="1"/>
</dbReference>
<evidence type="ECO:0000256" key="1">
    <source>
        <dbReference type="ARBA" id="ARBA00006174"/>
    </source>
</evidence>
<dbReference type="InterPro" id="IPR042183">
    <property type="entry name" value="MmgE/PrpD_sf_1"/>
</dbReference>
<proteinExistence type="inferred from homology"/>
<organism evidence="4 5">
    <name type="scientific">Achromobacter veterisilvae</name>
    <dbReference type="NCBI Taxonomy" id="2069367"/>
    <lineage>
        <taxon>Bacteria</taxon>
        <taxon>Pseudomonadati</taxon>
        <taxon>Pseudomonadota</taxon>
        <taxon>Betaproteobacteria</taxon>
        <taxon>Burkholderiales</taxon>
        <taxon>Alcaligenaceae</taxon>
        <taxon>Achromobacter</taxon>
    </lineage>
</organism>
<dbReference type="EMBL" id="UFQC01000006">
    <property type="protein sequence ID" value="SSW65288.1"/>
    <property type="molecule type" value="Genomic_DNA"/>
</dbReference>
<gene>
    <name evidence="4" type="ORF">AVE30378_01449</name>
</gene>
<dbReference type="RefSeq" id="WP_165360112.1">
    <property type="nucleotide sequence ID" value="NZ_UFQC01000006.1"/>
</dbReference>
<name>A0A446CBQ5_9BURK</name>
<dbReference type="InterPro" id="IPR042188">
    <property type="entry name" value="MmgE/PrpD_sf_2"/>
</dbReference>
<protein>
    <recommendedName>
        <fullName evidence="6">2-methylcitrate dehydratase</fullName>
    </recommendedName>
</protein>
<dbReference type="Gene3D" id="1.10.4100.10">
    <property type="entry name" value="2-methylcitrate dehydratase PrpD"/>
    <property type="match status" value="1"/>
</dbReference>
<evidence type="ECO:0000313" key="5">
    <source>
        <dbReference type="Proteomes" id="UP000289465"/>
    </source>
</evidence>
<accession>A0A446CBQ5</accession>
<dbReference type="InterPro" id="IPR045336">
    <property type="entry name" value="MmgE_PrpD_N"/>
</dbReference>
<dbReference type="Proteomes" id="UP000289465">
    <property type="component" value="Unassembled WGS sequence"/>
</dbReference>
<feature type="domain" description="MmgE/PrpD N-terminal" evidence="2">
    <location>
        <begin position="20"/>
        <end position="254"/>
    </location>
</feature>
<evidence type="ECO:0000259" key="2">
    <source>
        <dbReference type="Pfam" id="PF03972"/>
    </source>
</evidence>
<evidence type="ECO:0008006" key="6">
    <source>
        <dbReference type="Google" id="ProtNLM"/>
    </source>
</evidence>
<dbReference type="Pfam" id="PF03972">
    <property type="entry name" value="MmgE_PrpD_N"/>
    <property type="match status" value="1"/>
</dbReference>
<feature type="domain" description="MmgE/PrpD C-terminal" evidence="3">
    <location>
        <begin position="282"/>
        <end position="441"/>
    </location>
</feature>
<dbReference type="Gene3D" id="3.30.1330.120">
    <property type="entry name" value="2-methylcitrate dehydratase PrpD"/>
    <property type="match status" value="1"/>
</dbReference>
<evidence type="ECO:0000313" key="4">
    <source>
        <dbReference type="EMBL" id="SSW65288.1"/>
    </source>
</evidence>
<dbReference type="GO" id="GO:0016829">
    <property type="term" value="F:lyase activity"/>
    <property type="evidence" value="ECO:0007669"/>
    <property type="project" value="InterPro"/>
</dbReference>
<dbReference type="PANTHER" id="PTHR16943">
    <property type="entry name" value="2-METHYLCITRATE DEHYDRATASE-RELATED"/>
    <property type="match status" value="1"/>
</dbReference>
<reference evidence="4 5" key="1">
    <citation type="submission" date="2018-07" db="EMBL/GenBank/DDBJ databases">
        <authorList>
            <person name="Peeters C."/>
        </authorList>
    </citation>
    <scope>NUCLEOTIDE SEQUENCE [LARGE SCALE GENOMIC DNA]</scope>
    <source>
        <strain evidence="4 5">LMG 30378</strain>
    </source>
</reference>
<dbReference type="PANTHER" id="PTHR16943:SF8">
    <property type="entry name" value="2-METHYLCITRATE DEHYDRATASE"/>
    <property type="match status" value="1"/>
</dbReference>
<dbReference type="InterPro" id="IPR005656">
    <property type="entry name" value="MmgE_PrpD"/>
</dbReference>
<dbReference type="InterPro" id="IPR036148">
    <property type="entry name" value="MmgE/PrpD_sf"/>
</dbReference>
<evidence type="ECO:0000259" key="3">
    <source>
        <dbReference type="Pfam" id="PF19305"/>
    </source>
</evidence>
<comment type="similarity">
    <text evidence="1">Belongs to the PrpD family.</text>
</comment>
<dbReference type="AlphaFoldDB" id="A0A446CBQ5"/>